<feature type="transmembrane region" description="Helical" evidence="9">
    <location>
        <begin position="266"/>
        <end position="283"/>
    </location>
</feature>
<feature type="transmembrane region" description="Helical" evidence="9">
    <location>
        <begin position="20"/>
        <end position="37"/>
    </location>
</feature>
<dbReference type="Proteomes" id="UP000501802">
    <property type="component" value="Chromosome"/>
</dbReference>
<dbReference type="KEGG" id="spib:G8759_21555"/>
<keyword evidence="11" id="KW-1185">Reference proteome</keyword>
<comment type="subcellular location">
    <subcellularLocation>
        <location evidence="1">Cell membrane</location>
        <topology evidence="1">Multi-pass membrane protein</topology>
    </subcellularLocation>
</comment>
<keyword evidence="5 9" id="KW-1133">Transmembrane helix</keyword>
<evidence type="ECO:0000313" key="10">
    <source>
        <dbReference type="EMBL" id="QIP15021.1"/>
    </source>
</evidence>
<evidence type="ECO:0000256" key="3">
    <source>
        <dbReference type="ARBA" id="ARBA00022475"/>
    </source>
</evidence>
<dbReference type="AlphaFoldDB" id="A0A6G9ARB0"/>
<evidence type="ECO:0000256" key="1">
    <source>
        <dbReference type="ARBA" id="ARBA00004651"/>
    </source>
</evidence>
<reference evidence="10 11" key="1">
    <citation type="submission" date="2020-03" db="EMBL/GenBank/DDBJ databases">
        <authorList>
            <person name="Kim M.K."/>
        </authorList>
    </citation>
    <scope>NUCLEOTIDE SEQUENCE [LARGE SCALE GENOMIC DNA]</scope>
    <source>
        <strain evidence="10 11">BT328</strain>
    </source>
</reference>
<feature type="transmembrane region" description="Helical" evidence="9">
    <location>
        <begin position="227"/>
        <end position="246"/>
    </location>
</feature>
<keyword evidence="3" id="KW-1003">Cell membrane</keyword>
<sequence>MHIGKSYRLSEFLIWTRRKAYILFVLGLLPVLLYEVFGLKWLTVPWPVVALLGTATAFTVGFKNTQTYNRAAEGQKVWTDLMSLSRYWGIISLDFFNNPKKSKELIYRHIAWLTAMRYYLREDRVWESTSKKHNTEYQQFYSIPEREVSLDGELARYLPDHELELILPVKNKATQLLTFQSRTVKTLYENGEIVVLQLVEMERVIKDFFIQQGKSEQLKDSPYPRQYAIINTLFVWLFCFLLPFGILRDFDQLNNIIAGPLRGHMVWLVLPFSMLISWMYTSLEQVGESTENPFEGSANDVPISQMGRLLEIELRQMLGEVDLPAELQPQHDIIL</sequence>
<keyword evidence="4 9" id="KW-0812">Transmembrane</keyword>
<gene>
    <name evidence="10" type="ORF">G8759_21555</name>
</gene>
<dbReference type="EMBL" id="CP050063">
    <property type="protein sequence ID" value="QIP15021.1"/>
    <property type="molecule type" value="Genomic_DNA"/>
</dbReference>
<keyword evidence="7 9" id="KW-0472">Membrane</keyword>
<accession>A0A6G9ARB0</accession>
<dbReference type="PANTHER" id="PTHR33281">
    <property type="entry name" value="UPF0187 PROTEIN YNEE"/>
    <property type="match status" value="1"/>
</dbReference>
<protein>
    <submittedName>
        <fullName evidence="10">Multidrug transporter</fullName>
    </submittedName>
</protein>
<evidence type="ECO:0000256" key="2">
    <source>
        <dbReference type="ARBA" id="ARBA00022448"/>
    </source>
</evidence>
<evidence type="ECO:0000256" key="7">
    <source>
        <dbReference type="ARBA" id="ARBA00023136"/>
    </source>
</evidence>
<dbReference type="InterPro" id="IPR044669">
    <property type="entry name" value="YneE/VCCN1/2-like"/>
</dbReference>
<dbReference type="GO" id="GO:0005254">
    <property type="term" value="F:chloride channel activity"/>
    <property type="evidence" value="ECO:0007669"/>
    <property type="project" value="InterPro"/>
</dbReference>
<keyword evidence="6" id="KW-0406">Ion transport</keyword>
<dbReference type="RefSeq" id="WP_167212246.1">
    <property type="nucleotide sequence ID" value="NZ_CP050063.1"/>
</dbReference>
<evidence type="ECO:0000256" key="8">
    <source>
        <dbReference type="ARBA" id="ARBA00034708"/>
    </source>
</evidence>
<evidence type="ECO:0000256" key="9">
    <source>
        <dbReference type="SAM" id="Phobius"/>
    </source>
</evidence>
<evidence type="ECO:0000256" key="4">
    <source>
        <dbReference type="ARBA" id="ARBA00022692"/>
    </source>
</evidence>
<dbReference type="GO" id="GO:0005886">
    <property type="term" value="C:plasma membrane"/>
    <property type="evidence" value="ECO:0007669"/>
    <property type="project" value="UniProtKB-SubCell"/>
</dbReference>
<comment type="similarity">
    <text evidence="8">Belongs to the anion channel-forming bestrophin (TC 1.A.46) family.</text>
</comment>
<evidence type="ECO:0000313" key="11">
    <source>
        <dbReference type="Proteomes" id="UP000501802"/>
    </source>
</evidence>
<evidence type="ECO:0000256" key="5">
    <source>
        <dbReference type="ARBA" id="ARBA00022989"/>
    </source>
</evidence>
<proteinExistence type="inferred from homology"/>
<name>A0A6G9ARB0_9BACT</name>
<organism evidence="10 11">
    <name type="scientific">Spirosoma aureum</name>
    <dbReference type="NCBI Taxonomy" id="2692134"/>
    <lineage>
        <taxon>Bacteria</taxon>
        <taxon>Pseudomonadati</taxon>
        <taxon>Bacteroidota</taxon>
        <taxon>Cytophagia</taxon>
        <taxon>Cytophagales</taxon>
        <taxon>Cytophagaceae</taxon>
        <taxon>Spirosoma</taxon>
    </lineage>
</organism>
<keyword evidence="2" id="KW-0813">Transport</keyword>
<evidence type="ECO:0000256" key="6">
    <source>
        <dbReference type="ARBA" id="ARBA00023065"/>
    </source>
</evidence>
<dbReference type="Pfam" id="PF25539">
    <property type="entry name" value="Bestrophin_2"/>
    <property type="match status" value="1"/>
</dbReference>
<dbReference type="PANTHER" id="PTHR33281:SF19">
    <property type="entry name" value="VOLTAGE-DEPENDENT ANION CHANNEL-FORMING PROTEIN YNEE"/>
    <property type="match status" value="1"/>
</dbReference>
<feature type="transmembrane region" description="Helical" evidence="9">
    <location>
        <begin position="43"/>
        <end position="62"/>
    </location>
</feature>